<protein>
    <submittedName>
        <fullName evidence="3">Uncharacterized protein</fullName>
    </submittedName>
</protein>
<keyword evidence="4" id="KW-1185">Reference proteome</keyword>
<accession>A0A8H6JM82</accession>
<feature type="compositionally biased region" description="Basic and acidic residues" evidence="1">
    <location>
        <begin position="312"/>
        <end position="331"/>
    </location>
</feature>
<evidence type="ECO:0000256" key="2">
    <source>
        <dbReference type="SAM" id="Phobius"/>
    </source>
</evidence>
<feature type="transmembrane region" description="Helical" evidence="2">
    <location>
        <begin position="129"/>
        <end position="147"/>
    </location>
</feature>
<gene>
    <name evidence="3" type="ORF">CSOJ01_03623</name>
</gene>
<name>A0A8H6JM82_9PEZI</name>
<organism evidence="3 4">
    <name type="scientific">Colletotrichum sojae</name>
    <dbReference type="NCBI Taxonomy" id="2175907"/>
    <lineage>
        <taxon>Eukaryota</taxon>
        <taxon>Fungi</taxon>
        <taxon>Dikarya</taxon>
        <taxon>Ascomycota</taxon>
        <taxon>Pezizomycotina</taxon>
        <taxon>Sordariomycetes</taxon>
        <taxon>Hypocreomycetidae</taxon>
        <taxon>Glomerellales</taxon>
        <taxon>Glomerellaceae</taxon>
        <taxon>Colletotrichum</taxon>
        <taxon>Colletotrichum orchidearum species complex</taxon>
    </lineage>
</organism>
<feature type="region of interest" description="Disordered" evidence="1">
    <location>
        <begin position="210"/>
        <end position="236"/>
    </location>
</feature>
<sequence>MLALAAVLGTGGEGESRMGKGEKNNEWGHWMLLLLLWPARGDDRVIVPMGRTLKEGCGGSRRPDWTSKREGARLYGSTPRHRCEMGHWHAVAHWLPSPRWKGNTCALVAAGAHLMMFWCRYWCCLPRPWFLFLLLLLAPALFLMLLVRQARERTCPVSFCPVLITPSLSFPAGPALRLAHLVNDSVPSGPAFAAPKKPTRVSDWPGFMSNQVGRPGPASDDLESQRSFRRPSPAIPHPAQNLQRLQWLQAVSVGAACNGQGTVCAPVGSIIRSAGRSVLLRFAFPPRGDFVTVLPSVLQPCPSLTNSPPENSNEKRSEAKQSKAAGLRERGTGEEIAVEDEKYRTLHLPGHRASSQYKHMLRGLPPYLRKQRPPRDVDRHRSYHAMSSTLGRAQTTCSSAIIFYSRADAVRPVIHDSRRPSLAFSRLVGCVHSAVLCTIQTLYKTFSGNPSSRRVESQSRETVHNAMLSPLVGLQGIVLQDGYQGTATALGTQRPARPTRLQPAPVKVASLLCSKGFRDRGGWSLDFAALAPGTACLGAPHPRAQASNYLKIDVEIASNAWATALAELELEMLT</sequence>
<reference evidence="3 4" key="1">
    <citation type="journal article" date="2020" name="Phytopathology">
        <title>Genome Sequence Resources of Colletotrichum truncatum, C. plurivorum, C. musicola, and C. sojae: Four Species Pathogenic to Soybean (Glycine max).</title>
        <authorList>
            <person name="Rogerio F."/>
            <person name="Boufleur T.R."/>
            <person name="Ciampi-Guillardi M."/>
            <person name="Sukno S.A."/>
            <person name="Thon M.R."/>
            <person name="Massola Junior N.S."/>
            <person name="Baroncelli R."/>
        </authorList>
    </citation>
    <scope>NUCLEOTIDE SEQUENCE [LARGE SCALE GENOMIC DNA]</scope>
    <source>
        <strain evidence="3 4">LFN0009</strain>
    </source>
</reference>
<feature type="compositionally biased region" description="Polar residues" evidence="1">
    <location>
        <begin position="302"/>
        <end position="311"/>
    </location>
</feature>
<evidence type="ECO:0000313" key="4">
    <source>
        <dbReference type="Proteomes" id="UP000652219"/>
    </source>
</evidence>
<dbReference type="Proteomes" id="UP000652219">
    <property type="component" value="Unassembled WGS sequence"/>
</dbReference>
<keyword evidence="2" id="KW-0812">Transmembrane</keyword>
<evidence type="ECO:0000256" key="1">
    <source>
        <dbReference type="SAM" id="MobiDB-lite"/>
    </source>
</evidence>
<dbReference type="EMBL" id="WIGN01000037">
    <property type="protein sequence ID" value="KAF6815171.1"/>
    <property type="molecule type" value="Genomic_DNA"/>
</dbReference>
<evidence type="ECO:0000313" key="3">
    <source>
        <dbReference type="EMBL" id="KAF6815171.1"/>
    </source>
</evidence>
<keyword evidence="2" id="KW-1133">Transmembrane helix</keyword>
<dbReference type="AlphaFoldDB" id="A0A8H6JM82"/>
<proteinExistence type="predicted"/>
<keyword evidence="2" id="KW-0472">Membrane</keyword>
<comment type="caution">
    <text evidence="3">The sequence shown here is derived from an EMBL/GenBank/DDBJ whole genome shotgun (WGS) entry which is preliminary data.</text>
</comment>
<feature type="region of interest" description="Disordered" evidence="1">
    <location>
        <begin position="301"/>
        <end position="331"/>
    </location>
</feature>